<keyword evidence="4" id="KW-1185">Reference proteome</keyword>
<dbReference type="KEGG" id="ido:I598_2680"/>
<reference evidence="3 4" key="1">
    <citation type="submission" date="2016-01" db="EMBL/GenBank/DDBJ databases">
        <title>Complete genome sequence of a soil Actinobacterium, Isoptericola dokdonensis DS-3.</title>
        <authorList>
            <person name="Kwon S.-K."/>
            <person name="Kim J.F."/>
        </authorList>
    </citation>
    <scope>NUCLEOTIDE SEQUENCE [LARGE SCALE GENOMIC DNA]</scope>
    <source>
        <strain evidence="3 4">DS-3</strain>
    </source>
</reference>
<dbReference type="STRING" id="1300344.I598_2680"/>
<evidence type="ECO:0000256" key="1">
    <source>
        <dbReference type="SAM" id="MobiDB-lite"/>
    </source>
</evidence>
<name>A0A168FNR6_9MICO</name>
<feature type="signal peptide" evidence="2">
    <location>
        <begin position="1"/>
        <end position="32"/>
    </location>
</feature>
<gene>
    <name evidence="3" type="ORF">I598_2680</name>
</gene>
<evidence type="ECO:0008006" key="5">
    <source>
        <dbReference type="Google" id="ProtNLM"/>
    </source>
</evidence>
<dbReference type="EMBL" id="CP014209">
    <property type="protein sequence ID" value="ANC32210.1"/>
    <property type="molecule type" value="Genomic_DNA"/>
</dbReference>
<feature type="chain" id="PRO_5007896874" description="Htaa" evidence="2">
    <location>
        <begin position="33"/>
        <end position="471"/>
    </location>
</feature>
<dbReference type="AlphaFoldDB" id="A0A168FNR6"/>
<evidence type="ECO:0000256" key="2">
    <source>
        <dbReference type="SAM" id="SignalP"/>
    </source>
</evidence>
<keyword evidence="2" id="KW-0732">Signal</keyword>
<feature type="region of interest" description="Disordered" evidence="1">
    <location>
        <begin position="138"/>
        <end position="161"/>
    </location>
</feature>
<organism evidence="3 4">
    <name type="scientific">Isoptericola dokdonensis DS-3</name>
    <dbReference type="NCBI Taxonomy" id="1300344"/>
    <lineage>
        <taxon>Bacteria</taxon>
        <taxon>Bacillati</taxon>
        <taxon>Actinomycetota</taxon>
        <taxon>Actinomycetes</taxon>
        <taxon>Micrococcales</taxon>
        <taxon>Promicromonosporaceae</taxon>
        <taxon>Isoptericola</taxon>
    </lineage>
</organism>
<evidence type="ECO:0000313" key="4">
    <source>
        <dbReference type="Proteomes" id="UP000076794"/>
    </source>
</evidence>
<dbReference type="RefSeq" id="WP_068203369.1">
    <property type="nucleotide sequence ID" value="NZ_CP014209.1"/>
</dbReference>
<dbReference type="Proteomes" id="UP000076794">
    <property type="component" value="Chromosome"/>
</dbReference>
<evidence type="ECO:0000313" key="3">
    <source>
        <dbReference type="EMBL" id="ANC32210.1"/>
    </source>
</evidence>
<protein>
    <recommendedName>
        <fullName evidence="5">Htaa</fullName>
    </recommendedName>
</protein>
<feature type="compositionally biased region" description="Basic and acidic residues" evidence="1">
    <location>
        <begin position="331"/>
        <end position="341"/>
    </location>
</feature>
<feature type="region of interest" description="Disordered" evidence="1">
    <location>
        <begin position="331"/>
        <end position="392"/>
    </location>
</feature>
<feature type="compositionally biased region" description="Gly residues" evidence="1">
    <location>
        <begin position="374"/>
        <end position="386"/>
    </location>
</feature>
<proteinExistence type="predicted"/>
<accession>A0A168FNR6</accession>
<dbReference type="PATRIC" id="fig|1300344.3.peg.2694"/>
<sequence>MRTARRGTAVRAGLVAFVAALTLGAVVPGAAADDELPPPVRVGGDVEVEVTIPDVGQGEPTPPPTTGAAELTDAELRWGINAESGTGSHLAGACNFVMAGVPGTTGDAGGSRLWSASDADLYRAAQGDVEILVPTADGRGERRPTYATRCQDPQGDPVVRGTTTSGAEVVLDGGTGTRAQDGSVDISWTGTFTVVFYGGLTYWWASDPHLVLDEHGDGALTATVGGYGTSREDMTKWSRLTEREVELARFDDGRFGATSGVLEPEWCGVDVRGLVEDQSLARVQGAACGGSFPRSFVRFQQVTGQAPFWYSTTPEAGNAAKVPYPMTVSFDARDSGGRTDVPDLPDDAGSDEPGSTPFVPQDLPSVDGTTGTPSGSGSGSGPGAGAAPGRAPTTLGAPVRAAVPAAGALPVVFPATAAGTLGLGADDLVPSLTSTERAPGDLLPWGVAVLAFGASASVVGFRRGWLVLPFT</sequence>
<dbReference type="OrthoDB" id="7210788at2"/>